<evidence type="ECO:0000256" key="3">
    <source>
        <dbReference type="ARBA" id="ARBA00022989"/>
    </source>
</evidence>
<organism evidence="6 7">
    <name type="scientific">Latimeria chalumnae</name>
    <name type="common">Coelacanth</name>
    <dbReference type="NCBI Taxonomy" id="7897"/>
    <lineage>
        <taxon>Eukaryota</taxon>
        <taxon>Metazoa</taxon>
        <taxon>Chordata</taxon>
        <taxon>Craniata</taxon>
        <taxon>Vertebrata</taxon>
        <taxon>Euteleostomi</taxon>
        <taxon>Coelacanthiformes</taxon>
        <taxon>Coelacanthidae</taxon>
        <taxon>Latimeria</taxon>
    </lineage>
</organism>
<dbReference type="KEGG" id="lcm:102367381"/>
<feature type="transmembrane region" description="Helical" evidence="5">
    <location>
        <begin position="75"/>
        <end position="101"/>
    </location>
</feature>
<dbReference type="GeneTree" id="ENSGT00940000154954"/>
<dbReference type="Ensembl" id="ENSLACT00000020146.1">
    <property type="protein sequence ID" value="ENSLACP00000020008.1"/>
    <property type="gene ID" value="ENSLACG00000017588.1"/>
</dbReference>
<keyword evidence="7" id="KW-1185">Reference proteome</keyword>
<feature type="transmembrane region" description="Helical" evidence="5">
    <location>
        <begin position="36"/>
        <end position="69"/>
    </location>
</feature>
<protein>
    <submittedName>
        <fullName evidence="6">Tetraspanin 37</fullName>
    </submittedName>
</protein>
<comment type="subcellular location">
    <subcellularLocation>
        <location evidence="1">Membrane</location>
        <topology evidence="1">Multi-pass membrane protein</topology>
    </subcellularLocation>
</comment>
<name>H3BDN7_LATCH</name>
<reference evidence="6" key="3">
    <citation type="submission" date="2025-09" db="UniProtKB">
        <authorList>
            <consortium name="Ensembl"/>
        </authorList>
    </citation>
    <scope>IDENTIFICATION</scope>
</reference>
<dbReference type="SUPFAM" id="SSF48652">
    <property type="entry name" value="Tetraspanin"/>
    <property type="match status" value="1"/>
</dbReference>
<evidence type="ECO:0000313" key="7">
    <source>
        <dbReference type="Proteomes" id="UP000008672"/>
    </source>
</evidence>
<dbReference type="Bgee" id="ENSLACG00000017588">
    <property type="expression patterns" value="Expressed in pelvic fin and 6 other cell types or tissues"/>
</dbReference>
<dbReference type="RefSeq" id="XP_005989932.1">
    <property type="nucleotide sequence ID" value="XM_005989870.3"/>
</dbReference>
<dbReference type="eggNOG" id="KOG3882">
    <property type="taxonomic scope" value="Eukaryota"/>
</dbReference>
<accession>H3BDN7</accession>
<dbReference type="STRING" id="7897.ENSLACP00000020008"/>
<evidence type="ECO:0000256" key="4">
    <source>
        <dbReference type="ARBA" id="ARBA00023136"/>
    </source>
</evidence>
<dbReference type="Pfam" id="PF00335">
    <property type="entry name" value="Tetraspanin"/>
    <property type="match status" value="1"/>
</dbReference>
<sequence length="277" mass="30906">MLCGRKEKLSVIDFFGEGDRWKSCCLEMWRCCQLSLGLLSLCFWCAAFPPVLFGSFLLLTCWSLGYFLVSAKQLLLLPALLSVCLGPALFLVGVLGYCVVLAKGEARCRKGSFMYVTVFLLCLEATTGLMAFVYTKTVGKEFNSFEDIFNNYNSSNLNPDTRAVDSIQKQLMCCGVQNYTDWEGTPWYQHSGNGSVPHSCCIKMFQNCTGDLSHPELLYQKGCQTMLEQRIHRLLMLIVWASVAALCVQVLGAVSGGFLMKSHPTQEYRLLDSGTFS</sequence>
<dbReference type="AlphaFoldDB" id="H3BDN7"/>
<evidence type="ECO:0000256" key="2">
    <source>
        <dbReference type="ARBA" id="ARBA00022692"/>
    </source>
</evidence>
<dbReference type="HOGENOM" id="CLU_055524_5_2_1"/>
<reference evidence="7" key="1">
    <citation type="submission" date="2011-08" db="EMBL/GenBank/DDBJ databases">
        <title>The draft genome of Latimeria chalumnae.</title>
        <authorList>
            <person name="Di Palma F."/>
            <person name="Alfoldi J."/>
            <person name="Johnson J."/>
            <person name="Berlin A."/>
            <person name="Gnerre S."/>
            <person name="Jaffe D."/>
            <person name="MacCallum I."/>
            <person name="Young S."/>
            <person name="Walker B.J."/>
            <person name="Lander E."/>
            <person name="Lindblad-Toh K."/>
        </authorList>
    </citation>
    <scope>NUCLEOTIDE SEQUENCE [LARGE SCALE GENOMIC DNA]</scope>
    <source>
        <strain evidence="7">Wild caught</strain>
    </source>
</reference>
<dbReference type="Gene3D" id="1.10.1450.10">
    <property type="entry name" value="Tetraspanin"/>
    <property type="match status" value="1"/>
</dbReference>
<dbReference type="InterPro" id="IPR008952">
    <property type="entry name" value="Tetraspanin_EC2_sf"/>
</dbReference>
<dbReference type="EMBL" id="AFYH01022047">
    <property type="status" value="NOT_ANNOTATED_CDS"/>
    <property type="molecule type" value="Genomic_DNA"/>
</dbReference>
<dbReference type="PANTHER" id="PTHR19282">
    <property type="entry name" value="TETRASPANIN"/>
    <property type="match status" value="1"/>
</dbReference>
<dbReference type="Proteomes" id="UP000008672">
    <property type="component" value="Unassembled WGS sequence"/>
</dbReference>
<keyword evidence="4 5" id="KW-0472">Membrane</keyword>
<keyword evidence="3 5" id="KW-1133">Transmembrane helix</keyword>
<dbReference type="InParanoid" id="H3BDN7"/>
<proteinExistence type="predicted"/>
<evidence type="ECO:0000256" key="5">
    <source>
        <dbReference type="SAM" id="Phobius"/>
    </source>
</evidence>
<dbReference type="PANTHER" id="PTHR19282:SF544">
    <property type="entry name" value="TETRASPANIN"/>
    <property type="match status" value="1"/>
</dbReference>
<feature type="transmembrane region" description="Helical" evidence="5">
    <location>
        <begin position="234"/>
        <end position="259"/>
    </location>
</feature>
<dbReference type="GeneID" id="102367381"/>
<evidence type="ECO:0000256" key="1">
    <source>
        <dbReference type="ARBA" id="ARBA00004141"/>
    </source>
</evidence>
<evidence type="ECO:0000313" key="6">
    <source>
        <dbReference type="Ensembl" id="ENSLACP00000020008.1"/>
    </source>
</evidence>
<dbReference type="OrthoDB" id="10033535at2759"/>
<feature type="transmembrane region" description="Helical" evidence="5">
    <location>
        <begin position="113"/>
        <end position="134"/>
    </location>
</feature>
<gene>
    <name evidence="6" type="primary">LOC102367381</name>
</gene>
<keyword evidence="2 5" id="KW-0812">Transmembrane</keyword>
<reference evidence="6" key="2">
    <citation type="submission" date="2025-08" db="UniProtKB">
        <authorList>
            <consortium name="Ensembl"/>
        </authorList>
    </citation>
    <scope>IDENTIFICATION</scope>
</reference>
<dbReference type="InterPro" id="IPR018499">
    <property type="entry name" value="Tetraspanin/Peripherin"/>
</dbReference>
<dbReference type="GO" id="GO:0005886">
    <property type="term" value="C:plasma membrane"/>
    <property type="evidence" value="ECO:0007669"/>
    <property type="project" value="TreeGrafter"/>
</dbReference>